<comment type="caution">
    <text evidence="3">The sequence shown here is derived from an EMBL/GenBank/DDBJ whole genome shotgun (WGS) entry which is preliminary data.</text>
</comment>
<protein>
    <recommendedName>
        <fullName evidence="2">DUF6644 domain-containing protein</fullName>
    </recommendedName>
</protein>
<keyword evidence="1" id="KW-0472">Membrane</keyword>
<keyword evidence="1" id="KW-0812">Transmembrane</keyword>
<feature type="transmembrane region" description="Helical" evidence="1">
    <location>
        <begin position="35"/>
        <end position="54"/>
    </location>
</feature>
<evidence type="ECO:0000313" key="3">
    <source>
        <dbReference type="EMBL" id="RIV81319.1"/>
    </source>
</evidence>
<dbReference type="InterPro" id="IPR046586">
    <property type="entry name" value="DUF6644"/>
</dbReference>
<evidence type="ECO:0000313" key="4">
    <source>
        <dbReference type="Proteomes" id="UP000265366"/>
    </source>
</evidence>
<dbReference type="AlphaFoldDB" id="A0A3A1P227"/>
<feature type="transmembrane region" description="Helical" evidence="1">
    <location>
        <begin position="143"/>
        <end position="163"/>
    </location>
</feature>
<feature type="transmembrane region" description="Helical" evidence="1">
    <location>
        <begin position="74"/>
        <end position="91"/>
    </location>
</feature>
<evidence type="ECO:0000259" key="2">
    <source>
        <dbReference type="Pfam" id="PF20349"/>
    </source>
</evidence>
<sequence>MRGTVLLDWAFWMQETAFSLFMVENFWNVPIAQAIHILSIGAAFGSVLMVVLRVNGMAGAGLTFEQTAARFVPWVRWSLLVIVLSGLSMIMAEPVRNMINAVFWIKMIALIVMVLVSLSWIGSVRAAAQTAGAAYVGTSGAKSTGWVIMALWCLIIVCGRWIAYVPV</sequence>
<dbReference type="OrthoDB" id="118399at2"/>
<keyword evidence="4" id="KW-1185">Reference proteome</keyword>
<evidence type="ECO:0000256" key="1">
    <source>
        <dbReference type="SAM" id="Phobius"/>
    </source>
</evidence>
<dbReference type="RefSeq" id="WP_119594293.1">
    <property type="nucleotide sequence ID" value="NZ_QXFM01000138.1"/>
</dbReference>
<feature type="domain" description="DUF6644" evidence="2">
    <location>
        <begin position="29"/>
        <end position="164"/>
    </location>
</feature>
<name>A0A3A1P227_9SPHN</name>
<dbReference type="Proteomes" id="UP000265366">
    <property type="component" value="Unassembled WGS sequence"/>
</dbReference>
<feature type="transmembrane region" description="Helical" evidence="1">
    <location>
        <begin position="103"/>
        <end position="123"/>
    </location>
</feature>
<proteinExistence type="predicted"/>
<accession>A0A3A1P227</accession>
<reference evidence="3 4" key="1">
    <citation type="submission" date="2018-08" db="EMBL/GenBank/DDBJ databases">
        <title>Erythrobacter zhengii sp.nov., a bacterium isolated from deep-sea sediment.</title>
        <authorList>
            <person name="Fang C."/>
            <person name="Wu Y.-H."/>
            <person name="Sun C."/>
            <person name="Wang H."/>
            <person name="Cheng H."/>
            <person name="Meng F.-X."/>
            <person name="Wang C.-S."/>
            <person name="Xu X.-W."/>
        </authorList>
    </citation>
    <scope>NUCLEOTIDE SEQUENCE [LARGE SCALE GENOMIC DNA]</scope>
    <source>
        <strain evidence="3 4">CCTCC AB 2015396</strain>
    </source>
</reference>
<keyword evidence="1" id="KW-1133">Transmembrane helix</keyword>
<dbReference type="EMBL" id="QXFM01000138">
    <property type="protein sequence ID" value="RIV81319.1"/>
    <property type="molecule type" value="Genomic_DNA"/>
</dbReference>
<gene>
    <name evidence="3" type="ORF">D2V17_17375</name>
</gene>
<organism evidence="3 4">
    <name type="scientific">Aurantiacibacter xanthus</name>
    <dbReference type="NCBI Taxonomy" id="1784712"/>
    <lineage>
        <taxon>Bacteria</taxon>
        <taxon>Pseudomonadati</taxon>
        <taxon>Pseudomonadota</taxon>
        <taxon>Alphaproteobacteria</taxon>
        <taxon>Sphingomonadales</taxon>
        <taxon>Erythrobacteraceae</taxon>
        <taxon>Aurantiacibacter</taxon>
    </lineage>
</organism>
<dbReference type="Pfam" id="PF20349">
    <property type="entry name" value="DUF6644"/>
    <property type="match status" value="1"/>
</dbReference>